<protein>
    <submittedName>
        <fullName evidence="1">Uncharacterized protein</fullName>
    </submittedName>
</protein>
<name>A0ACC2BYH3_DIPCM</name>
<evidence type="ECO:0000313" key="2">
    <source>
        <dbReference type="Proteomes" id="UP001162992"/>
    </source>
</evidence>
<accession>A0ACC2BYH3</accession>
<keyword evidence="2" id="KW-1185">Reference proteome</keyword>
<evidence type="ECO:0000313" key="1">
    <source>
        <dbReference type="EMBL" id="KAJ7534820.1"/>
    </source>
</evidence>
<comment type="caution">
    <text evidence="1">The sequence shown here is derived from an EMBL/GenBank/DDBJ whole genome shotgun (WGS) entry which is preliminary data.</text>
</comment>
<gene>
    <name evidence="1" type="ORF">O6H91_12G005200</name>
</gene>
<sequence>MTKGRFTAKQLTELRDVFVQFDKDGDGSITALEMGSLFRSLGLTPSEEQLEAVIRKVDSNNNGLIEFSEFVSLIAPELANQVIYSHEELSSLFKTLDRDGNGFVTPVELASAMARLGHPLSTRELADMFGEADADGDGRISFAEFVSAMNSAAFENTLSNS</sequence>
<dbReference type="Proteomes" id="UP001162992">
    <property type="component" value="Chromosome 12"/>
</dbReference>
<organism evidence="1 2">
    <name type="scientific">Diphasiastrum complanatum</name>
    <name type="common">Issler's clubmoss</name>
    <name type="synonym">Lycopodium complanatum</name>
    <dbReference type="NCBI Taxonomy" id="34168"/>
    <lineage>
        <taxon>Eukaryota</taxon>
        <taxon>Viridiplantae</taxon>
        <taxon>Streptophyta</taxon>
        <taxon>Embryophyta</taxon>
        <taxon>Tracheophyta</taxon>
        <taxon>Lycopodiopsida</taxon>
        <taxon>Lycopodiales</taxon>
        <taxon>Lycopodiaceae</taxon>
        <taxon>Lycopodioideae</taxon>
        <taxon>Diphasiastrum</taxon>
    </lineage>
</organism>
<reference evidence="2" key="1">
    <citation type="journal article" date="2024" name="Proc. Natl. Acad. Sci. U.S.A.">
        <title>Extraordinary preservation of gene collinearity over three hundred million years revealed in homosporous lycophytes.</title>
        <authorList>
            <person name="Li C."/>
            <person name="Wickell D."/>
            <person name="Kuo L.Y."/>
            <person name="Chen X."/>
            <person name="Nie B."/>
            <person name="Liao X."/>
            <person name="Peng D."/>
            <person name="Ji J."/>
            <person name="Jenkins J."/>
            <person name="Williams M."/>
            <person name="Shu S."/>
            <person name="Plott C."/>
            <person name="Barry K."/>
            <person name="Rajasekar S."/>
            <person name="Grimwood J."/>
            <person name="Han X."/>
            <person name="Sun S."/>
            <person name="Hou Z."/>
            <person name="He W."/>
            <person name="Dai G."/>
            <person name="Sun C."/>
            <person name="Schmutz J."/>
            <person name="Leebens-Mack J.H."/>
            <person name="Li F.W."/>
            <person name="Wang L."/>
        </authorList>
    </citation>
    <scope>NUCLEOTIDE SEQUENCE [LARGE SCALE GENOMIC DNA]</scope>
    <source>
        <strain evidence="2">cv. PW_Plant_1</strain>
    </source>
</reference>
<dbReference type="EMBL" id="CM055103">
    <property type="protein sequence ID" value="KAJ7534820.1"/>
    <property type="molecule type" value="Genomic_DNA"/>
</dbReference>
<proteinExistence type="predicted"/>